<feature type="region of interest" description="Disordered" evidence="1">
    <location>
        <begin position="1"/>
        <end position="41"/>
    </location>
</feature>
<dbReference type="RefSeq" id="WP_038842277.1">
    <property type="nucleotide sequence ID" value="NZ_ASGY01000014.1"/>
</dbReference>
<evidence type="ECO:0000256" key="1">
    <source>
        <dbReference type="SAM" id="MobiDB-lite"/>
    </source>
</evidence>
<organism evidence="3 4">
    <name type="scientific">Pseudomonas fluorescens LMG 5329</name>
    <dbReference type="NCBI Taxonomy" id="1324332"/>
    <lineage>
        <taxon>Bacteria</taxon>
        <taxon>Pseudomonadati</taxon>
        <taxon>Pseudomonadota</taxon>
        <taxon>Gammaproteobacteria</taxon>
        <taxon>Pseudomonadales</taxon>
        <taxon>Pseudomonadaceae</taxon>
        <taxon>Pseudomonas</taxon>
    </lineage>
</organism>
<reference evidence="3 4" key="1">
    <citation type="journal article" date="2013" name="Genome Announc.">
        <title>Draft Genome Sequence of Pseudomonas fluorescens LMG 5329, a White Line-Inducing Principle-Producing Bioindicator for the Mushroom Pathogen Pseudomonas tolaasii.</title>
        <authorList>
            <person name="Ghequire M.G."/>
            <person name="Rokni-Zadeh H."/>
            <person name="Zarrineh P."/>
            <person name="De Mot R."/>
        </authorList>
    </citation>
    <scope>NUCLEOTIDE SEQUENCE [LARGE SCALE GENOMIC DNA]</scope>
    <source>
        <strain evidence="3 4">LMG 5329</strain>
    </source>
</reference>
<evidence type="ECO:0000313" key="4">
    <source>
        <dbReference type="Proteomes" id="UP000030060"/>
    </source>
</evidence>
<feature type="compositionally biased region" description="Polar residues" evidence="1">
    <location>
        <begin position="1"/>
        <end position="10"/>
    </location>
</feature>
<dbReference type="InterPro" id="IPR046673">
    <property type="entry name" value="ToxA_N"/>
</dbReference>
<accession>A0A0A1Z8W4</accession>
<gene>
    <name evidence="3" type="ORF">K814_0101590</name>
</gene>
<dbReference type="EMBL" id="ASGY01000014">
    <property type="protein sequence ID" value="KGE69684.1"/>
    <property type="molecule type" value="Genomic_DNA"/>
</dbReference>
<dbReference type="OrthoDB" id="7011165at2"/>
<evidence type="ECO:0000259" key="2">
    <source>
        <dbReference type="Pfam" id="PF20178"/>
    </source>
</evidence>
<feature type="region of interest" description="Disordered" evidence="1">
    <location>
        <begin position="1261"/>
        <end position="1293"/>
    </location>
</feature>
<dbReference type="Pfam" id="PF20178">
    <property type="entry name" value="ToxA_N"/>
    <property type="match status" value="1"/>
</dbReference>
<protein>
    <recommendedName>
        <fullName evidence="2">Dermonecrotic toxin N-terminal domain-containing protein</fullName>
    </recommendedName>
</protein>
<sequence length="1391" mass="155442">MLMPTQTSPNDDPKQLQARRLAHDPLRPVTLPVEPPANQNPDEQQAHLIRELGRLNAQTDELLLQQPSLETVYQIQLAAMFPELNRPINPNRIFYTRYREAEQGQSQLLSSEPLGSLLIHLRTPDANTYLIEETGAFYREAHTLEAGKRLSAGMPITTLASALEIAFTVKLNEFWRAKKDAQPDTEERLIAIQRQVLAHQLALRTVDGTLSAEGRTLADTVLKYPSAEARELAFVPELRPGVFRLTLADGSEFASAFILSSTVATPTTGSVLLYTPGAGFEEYDNLRQLNECVETRLRENESARTLLAASLPVAALETLSGVPRLAADPPVIEADVIADSVRSLRVRQYFNTRALLRKPTLPLAGELDYAAHLAPRLDASTALAARNLLLVKPHEPDWLKAASSQDQSQYRQHEAAMVASYDTLMPLLEKTLPLTSFSEDEVSRVLKRQKPEYANVELSPYDSLVRLRVTSSMDVEVTGYRDEHADTVYISEDPSIDIPLFLSRRTLTKGKWKTKVVVDLRTLASYARRNVDPWSIHEVHRMITATANLFDSTGKKIGRLSDTDLRALAHEADIGKKYDEYLRSAFSQRGEGRAFATAWQRASAEKMRKEALESRLNPAVSDLFTFKTPGSGFDWIRAITHFPDPKTRPQVGSFDIEAHLLVMGSELEGGRGGQVINGVLIIQRKNTKPGGVCVLYTPDAPDNASFRELVTGLGELDALKAKPQWRTYFTLRMATQDAEELARIFSESRSANRYTLSLVTGDLQDYLYSAQLGFQLAHADYRSRSNADIAWESGVNAFVYGVEIADFLVDLLMVKTVHTLLHRTVVAGAGRAQTLGRRIPGLLGKRAGARITRIKVAKTSIRPLDPAWVNVAEYRLPTSIDALFDVEAFAQTHHYRLSRSLGAPSFIDSRNNQFIAMRADDGRYYLYPSYVEDGARYVKDPLGLKTDFMVVPGDAKSWKPRFERTTRGGGPVLSALRPLTAEQQLDDDLTRALGVYTSSTEYQQYAEAIKTLSGPQKQKLRDQALERLRVDEVTFRRIVSGDYDVPHTPVLRNTLLELRFDANIYLHLNKTTELLSNYLTLSPTEMEKLFLRIKRLIGKNDDFSKHIRASISAIDHDTGAQFVGYAFTQKQLNNLNKFDQKFQLSTWKNNTLNAFLDEKGRRTILGKIASDNNIKPEDALKRLLSAPEIKKALEQFRIEKRAELLNTLGVVSFSDEFKKSGIPYIVLSYGDATEANAGLNVVDSISIVTFEKNIPQFSTPLEFSPSRVPTHKVEKPPRKPGTPPTPETSASSDTAINIVTLDELADAQLALMPISAKNKVEEIIQDIQAGRVSRKKIGNYTYVDLPQLDSGTGRGRWRVALEKTGKSGEKDVYVIRGIIDYHGNKLKAWGI</sequence>
<proteinExistence type="predicted"/>
<dbReference type="Proteomes" id="UP000030060">
    <property type="component" value="Unassembled WGS sequence"/>
</dbReference>
<evidence type="ECO:0000313" key="3">
    <source>
        <dbReference type="EMBL" id="KGE69684.1"/>
    </source>
</evidence>
<name>A0A0A1Z8W4_PSEFL</name>
<comment type="caution">
    <text evidence="3">The sequence shown here is derived from an EMBL/GenBank/DDBJ whole genome shotgun (WGS) entry which is preliminary data.</text>
</comment>
<feature type="domain" description="Dermonecrotic toxin N-terminal" evidence="2">
    <location>
        <begin position="501"/>
        <end position="708"/>
    </location>
</feature>